<gene>
    <name evidence="1" type="ORF">QFC22_004751</name>
</gene>
<dbReference type="EMBL" id="JASBWU010000014">
    <property type="protein sequence ID" value="KAJ9116311.1"/>
    <property type="molecule type" value="Genomic_DNA"/>
</dbReference>
<comment type="caution">
    <text evidence="1">The sequence shown here is derived from an EMBL/GenBank/DDBJ whole genome shotgun (WGS) entry which is preliminary data.</text>
</comment>
<evidence type="ECO:0000313" key="1">
    <source>
        <dbReference type="EMBL" id="KAJ9116311.1"/>
    </source>
</evidence>
<dbReference type="Proteomes" id="UP001243375">
    <property type="component" value="Unassembled WGS sequence"/>
</dbReference>
<organism evidence="1 2">
    <name type="scientific">Naganishia vaughanmartiniae</name>
    <dbReference type="NCBI Taxonomy" id="1424756"/>
    <lineage>
        <taxon>Eukaryota</taxon>
        <taxon>Fungi</taxon>
        <taxon>Dikarya</taxon>
        <taxon>Basidiomycota</taxon>
        <taxon>Agaricomycotina</taxon>
        <taxon>Tremellomycetes</taxon>
        <taxon>Filobasidiales</taxon>
        <taxon>Filobasidiaceae</taxon>
        <taxon>Naganishia</taxon>
    </lineage>
</organism>
<name>A0ACC2WYU8_9TREE</name>
<reference evidence="1" key="1">
    <citation type="submission" date="2023-04" db="EMBL/GenBank/DDBJ databases">
        <title>Draft Genome sequencing of Naganishia species isolated from polar environments using Oxford Nanopore Technology.</title>
        <authorList>
            <person name="Leo P."/>
            <person name="Venkateswaran K."/>
        </authorList>
    </citation>
    <scope>NUCLEOTIDE SEQUENCE</scope>
    <source>
        <strain evidence="1">MNA-CCFEE 5425</strain>
    </source>
</reference>
<proteinExistence type="predicted"/>
<protein>
    <submittedName>
        <fullName evidence="1">Uncharacterized protein</fullName>
    </submittedName>
</protein>
<evidence type="ECO:0000313" key="2">
    <source>
        <dbReference type="Proteomes" id="UP001243375"/>
    </source>
</evidence>
<accession>A0ACC2WYU8</accession>
<sequence length="355" mass="40614">MRNFRQAELLGLFGGYGLGGNGGTRDVGAGLTLLAWSERPCPVSLLRQADIELAQVKVAVALFLLMETADFSVEPKIDPDLEKKLKTELRAKRRVWTAERIDKYKIRSDENKIKEQNKKELEKSRRRPRRFHAYMLVQPFLPDKAHAGGKEVYFRTDPPAKKYDKYGMEEKSREEKRNDIRDALLDKAERRTEAFKKAGGLGNWMEPVMELNGKVYDHNPMTDEYGNIAAAHDRGDASETPYGTPWDSEPDHLTSTTVKRGDVPADSHDPHRAKDVHRIKFGPDVDHRHFATDYAETTGFSFQPENMRAVDRLREEGDPRFQGHPEHKTTEIANLNSTRRGLRESATDDMLKNRV</sequence>
<keyword evidence="2" id="KW-1185">Reference proteome</keyword>